<accession>A0A077M793</accession>
<organism evidence="2 3">
    <name type="scientific">Nostocoides jenkinsii Ben 74</name>
    <dbReference type="NCBI Taxonomy" id="1193518"/>
    <lineage>
        <taxon>Bacteria</taxon>
        <taxon>Bacillati</taxon>
        <taxon>Actinomycetota</taxon>
        <taxon>Actinomycetes</taxon>
        <taxon>Micrococcales</taxon>
        <taxon>Intrasporangiaceae</taxon>
        <taxon>Nostocoides</taxon>
    </lineage>
</organism>
<reference evidence="2 3" key="1">
    <citation type="journal article" date="2013" name="ISME J.">
        <title>A metabolic model for members of the genus Tetrasphaera involved in enhanced biological phosphorus removal.</title>
        <authorList>
            <person name="Kristiansen R."/>
            <person name="Nguyen H.T.T."/>
            <person name="Saunders A.M."/>
            <person name="Nielsen J.L."/>
            <person name="Wimmer R."/>
            <person name="Le V.Q."/>
            <person name="McIlroy S.J."/>
            <person name="Petrovski S."/>
            <person name="Seviour R.J."/>
            <person name="Calteau A."/>
            <person name="Nielsen K.L."/>
            <person name="Nielsen P.H."/>
        </authorList>
    </citation>
    <scope>NUCLEOTIDE SEQUENCE [LARGE SCALE GENOMIC DNA]</scope>
    <source>
        <strain evidence="2 3">Ben 74</strain>
    </source>
</reference>
<dbReference type="STRING" id="1193518.BN13_1130018"/>
<proteinExistence type="predicted"/>
<name>A0A077M793_9MICO</name>
<dbReference type="AlphaFoldDB" id="A0A077M793"/>
<protein>
    <submittedName>
        <fullName evidence="2">Uncharacterized protein</fullName>
    </submittedName>
</protein>
<dbReference type="EMBL" id="CAJC01000017">
    <property type="protein sequence ID" value="CCI51675.1"/>
    <property type="molecule type" value="Genomic_DNA"/>
</dbReference>
<sequence>MTTVPSSRAIPDPSVTAASAPRPAVVLRRSAILTSFSLVPGLYAAPPTTPALASLRRPPARSHRTLAGTVVGALS</sequence>
<feature type="region of interest" description="Disordered" evidence="1">
    <location>
        <begin position="52"/>
        <end position="75"/>
    </location>
</feature>
<evidence type="ECO:0000313" key="2">
    <source>
        <dbReference type="EMBL" id="CCI51675.1"/>
    </source>
</evidence>
<feature type="region of interest" description="Disordered" evidence="1">
    <location>
        <begin position="1"/>
        <end position="20"/>
    </location>
</feature>
<keyword evidence="3" id="KW-1185">Reference proteome</keyword>
<evidence type="ECO:0000256" key="1">
    <source>
        <dbReference type="SAM" id="MobiDB-lite"/>
    </source>
</evidence>
<gene>
    <name evidence="2" type="ORF">BN13_1130018</name>
</gene>
<evidence type="ECO:0000313" key="3">
    <source>
        <dbReference type="Proteomes" id="UP000035720"/>
    </source>
</evidence>
<dbReference type="Proteomes" id="UP000035720">
    <property type="component" value="Unassembled WGS sequence"/>
</dbReference>
<comment type="caution">
    <text evidence="2">The sequence shown here is derived from an EMBL/GenBank/DDBJ whole genome shotgun (WGS) entry which is preliminary data.</text>
</comment>